<evidence type="ECO:0000313" key="2">
    <source>
        <dbReference type="EMBL" id="RRQ49628.1"/>
    </source>
</evidence>
<reference evidence="3" key="1">
    <citation type="submission" date="2018-08" db="EMBL/GenBank/DDBJ databases">
        <authorList>
            <person name="Khan S.A."/>
            <person name="J S.E."/>
        </authorList>
    </citation>
    <scope>NUCLEOTIDE SEQUENCE [LARGE SCALE GENOMIC DNA]</scope>
    <source>
        <strain evidence="3">PoM-212</strain>
    </source>
</reference>
<keyword evidence="3" id="KW-1185">Reference proteome</keyword>
<evidence type="ECO:0000256" key="1">
    <source>
        <dbReference type="ARBA" id="ARBA00022801"/>
    </source>
</evidence>
<dbReference type="InterPro" id="IPR029018">
    <property type="entry name" value="Hex-like_dom2"/>
</dbReference>
<evidence type="ECO:0000313" key="3">
    <source>
        <dbReference type="Proteomes" id="UP000286990"/>
    </source>
</evidence>
<comment type="caution">
    <text evidence="2">The sequence shown here is derived from an EMBL/GenBank/DDBJ whole genome shotgun (WGS) entry which is preliminary data.</text>
</comment>
<reference evidence="3" key="2">
    <citation type="submission" date="2018-12" db="EMBL/GenBank/DDBJ databases">
        <title>Maribacter lutimaris sp. nov., isolated from marine sediment.</title>
        <authorList>
            <person name="Kim K.K."/>
        </authorList>
    </citation>
    <scope>NUCLEOTIDE SEQUENCE [LARGE SCALE GENOMIC DNA]</scope>
    <source>
        <strain evidence="3">PoM-212</strain>
    </source>
</reference>
<dbReference type="EMBL" id="QUSX01000001">
    <property type="protein sequence ID" value="RRQ49628.1"/>
    <property type="molecule type" value="Genomic_DNA"/>
</dbReference>
<protein>
    <submittedName>
        <fullName evidence="2">Carbohydrate-binding family 6 protein</fullName>
    </submittedName>
</protein>
<proteinExistence type="predicted"/>
<dbReference type="AlphaFoldDB" id="A0A426RKS5"/>
<dbReference type="GO" id="GO:0005975">
    <property type="term" value="P:carbohydrate metabolic process"/>
    <property type="evidence" value="ECO:0007669"/>
    <property type="project" value="UniProtKB-ARBA"/>
</dbReference>
<accession>A0A426RKS5</accession>
<dbReference type="Proteomes" id="UP000286990">
    <property type="component" value="Unassembled WGS sequence"/>
</dbReference>
<dbReference type="GO" id="GO:0016787">
    <property type="term" value="F:hydrolase activity"/>
    <property type="evidence" value="ECO:0007669"/>
    <property type="project" value="UniProtKB-KW"/>
</dbReference>
<gene>
    <name evidence="2" type="ORF">DZC72_03260</name>
</gene>
<dbReference type="SUPFAM" id="SSF55545">
    <property type="entry name" value="beta-N-acetylhexosaminidase-like domain"/>
    <property type="match status" value="1"/>
</dbReference>
<keyword evidence="1" id="KW-0378">Hydrolase</keyword>
<organism evidence="2 3">
    <name type="scientific">Maribacter algicola</name>
    <dbReference type="NCBI Taxonomy" id="2498892"/>
    <lineage>
        <taxon>Bacteria</taxon>
        <taxon>Pseudomonadati</taxon>
        <taxon>Bacteroidota</taxon>
        <taxon>Flavobacteriia</taxon>
        <taxon>Flavobacteriales</taxon>
        <taxon>Flavobacteriaceae</taxon>
        <taxon>Maribacter</taxon>
    </lineage>
</organism>
<dbReference type="Gene3D" id="3.30.379.10">
    <property type="entry name" value="Chitobiase/beta-hexosaminidase domain 2-like"/>
    <property type="match status" value="1"/>
</dbReference>
<sequence length="738" mass="86174">MVNSKVLKSVLTAFFFMLSIGLLANQTVSIFSTRDSPMIKFALNDLREVLHLRNYNIRQAEHSRADFIFITEPDLARDNFRDIEYPQFDFKLVSEGFVITLDNDGRVWVIGADEPGLMYGTLELTEKIKLFGLDDIDGTNQNPYMEMRGTKFNIPLDVRTPSYSDAGDAAQNNIDVMWDFDFWKKYIDHMARNRYNFISLWSLHPFPSMVKVPKYEEVALDDIHRSTTDWKENYHLVGVDFDDPKIVNNYEIVKKITIEKKIEFWQNVMTYAKNRNITFYVVTWNIFVNGTDGKYGISNDYRNKITKDYFKQSIKAMFQTYPDLGGIGITAGENMPNIPLNDRETWIYETYGEGLLEVADEMPERSFKFIHRQHQADTRMIEKKFEALIEKPNIDFIYSFKYAKAHVMSAVRQPYHEGFVENIGDLKTIWTLRNDSNYYFRWGSPDFVRSFIMNIPEHVSQGMYYGSDGWIWGKEFTTRDAKEPRQLEVEKHWYHWLLWGRLCYNPDIKNQYFTALIQDKFPKVNADTLFSAWQEASLVYPVTTGFHWGDVDFKWYIEGCRSRAQKTSLNETGFHDVNTFIAYPVHKYSGNISIPDFVQTIIKDESTDLTTPFQVSQKLHNHADKALGLIGQLSCQDNDLELCQTLVDIKTMALLGKYYGYKIAGATNVALYRETKNKTYQEEAVVQLEKALSAWKSYVNIAMSQNINPIWTTRVGYVDWEKTTEQVKKDIDIAMKDY</sequence>
<name>A0A426RKS5_9FLAO</name>